<comment type="caution">
    <text evidence="3">The sequence shown here is derived from an EMBL/GenBank/DDBJ whole genome shotgun (WGS) entry which is preliminary data.</text>
</comment>
<gene>
    <name evidence="3" type="ORF">ADIS_0319</name>
</gene>
<dbReference type="RefSeq" id="WP_010852471.1">
    <property type="nucleotide sequence ID" value="NZ_AQHR01000011.1"/>
</dbReference>
<reference evidence="3 4" key="1">
    <citation type="submission" date="2013-02" db="EMBL/GenBank/DDBJ databases">
        <title>A novel strain isolated from Lonar lake, Maharashtra, India.</title>
        <authorList>
            <person name="Singh A."/>
        </authorList>
    </citation>
    <scope>NUCLEOTIDE SEQUENCE [LARGE SCALE GENOMIC DNA]</scope>
    <source>
        <strain evidence="3 4">AK24</strain>
    </source>
</reference>
<evidence type="ECO:0000259" key="1">
    <source>
        <dbReference type="PROSITE" id="PS51186"/>
    </source>
</evidence>
<evidence type="ECO:0000313" key="4">
    <source>
        <dbReference type="Proteomes" id="UP000013909"/>
    </source>
</evidence>
<dbReference type="PROSITE" id="PS51729">
    <property type="entry name" value="GNAT_YJDJ"/>
    <property type="match status" value="1"/>
</dbReference>
<keyword evidence="4" id="KW-1185">Reference proteome</keyword>
<evidence type="ECO:0000313" key="3">
    <source>
        <dbReference type="EMBL" id="EON79210.1"/>
    </source>
</evidence>
<dbReference type="SUPFAM" id="SSF55729">
    <property type="entry name" value="Acyl-CoA N-acyltransferases (Nat)"/>
    <property type="match status" value="1"/>
</dbReference>
<keyword evidence="3" id="KW-0808">Transferase</keyword>
<organism evidence="3 4">
    <name type="scientific">Lunatimonas lonarensis</name>
    <dbReference type="NCBI Taxonomy" id="1232681"/>
    <lineage>
        <taxon>Bacteria</taxon>
        <taxon>Pseudomonadati</taxon>
        <taxon>Bacteroidota</taxon>
        <taxon>Cytophagia</taxon>
        <taxon>Cytophagales</taxon>
        <taxon>Cyclobacteriaceae</taxon>
    </lineage>
</organism>
<dbReference type="CDD" id="cd04301">
    <property type="entry name" value="NAT_SF"/>
    <property type="match status" value="1"/>
</dbReference>
<dbReference type="Proteomes" id="UP000013909">
    <property type="component" value="Unassembled WGS sequence"/>
</dbReference>
<dbReference type="InterPro" id="IPR045057">
    <property type="entry name" value="Gcn5-rel_NAT"/>
</dbReference>
<feature type="domain" description="N-acetyltransferase" evidence="1">
    <location>
        <begin position="1"/>
        <end position="94"/>
    </location>
</feature>
<dbReference type="PROSITE" id="PS51186">
    <property type="entry name" value="GNAT"/>
    <property type="match status" value="1"/>
</dbReference>
<dbReference type="GO" id="GO:0016747">
    <property type="term" value="F:acyltransferase activity, transferring groups other than amino-acyl groups"/>
    <property type="evidence" value="ECO:0007669"/>
    <property type="project" value="InterPro"/>
</dbReference>
<evidence type="ECO:0000259" key="2">
    <source>
        <dbReference type="PROSITE" id="PS51729"/>
    </source>
</evidence>
<dbReference type="OrthoDB" id="9793389at2"/>
<feature type="domain" description="N-acetyltransferase" evidence="2">
    <location>
        <begin position="6"/>
        <end position="93"/>
    </location>
</feature>
<dbReference type="Pfam" id="PF14542">
    <property type="entry name" value="Acetyltransf_CG"/>
    <property type="match status" value="1"/>
</dbReference>
<dbReference type="STRING" id="1232681.ADIS_0319"/>
<protein>
    <submittedName>
        <fullName evidence="3">Acetyltransferase, gnat family</fullName>
    </submittedName>
</protein>
<dbReference type="InterPro" id="IPR016181">
    <property type="entry name" value="Acyl_CoA_acyltransferase"/>
</dbReference>
<dbReference type="InterPro" id="IPR031165">
    <property type="entry name" value="GNAT_YJDJ"/>
</dbReference>
<accession>R7ZYP5</accession>
<dbReference type="EMBL" id="AQHR01000011">
    <property type="protein sequence ID" value="EON79210.1"/>
    <property type="molecule type" value="Genomic_DNA"/>
</dbReference>
<proteinExistence type="predicted"/>
<dbReference type="PANTHER" id="PTHR31435">
    <property type="entry name" value="PROTEIN NATD1"/>
    <property type="match status" value="1"/>
</dbReference>
<dbReference type="AlphaFoldDB" id="R7ZYP5"/>
<dbReference type="PANTHER" id="PTHR31435:SF10">
    <property type="entry name" value="BSR4717 PROTEIN"/>
    <property type="match status" value="1"/>
</dbReference>
<dbReference type="InterPro" id="IPR000182">
    <property type="entry name" value="GNAT_dom"/>
</dbReference>
<sequence length="94" mass="10357">MGIQHKENNNKGSFFIEQDQQVVGEMTYSRAGEKLVIIDHTEVGDALRGTGAGKKLVLSAVAWARDNGLQIMPLCPFAKSVFDRNPELGDVLKR</sequence>
<dbReference type="Gene3D" id="3.40.630.30">
    <property type="match status" value="1"/>
</dbReference>
<dbReference type="PATRIC" id="fig|1288963.3.peg.320"/>
<name>R7ZYP5_9BACT</name>